<dbReference type="Gene3D" id="3.10.450.50">
    <property type="match status" value="1"/>
</dbReference>
<dbReference type="EMBL" id="SFCC01000021">
    <property type="protein sequence ID" value="RZQ59773.1"/>
    <property type="molecule type" value="Genomic_DNA"/>
</dbReference>
<accession>A0A4Q7J082</accession>
<dbReference type="InterPro" id="IPR037401">
    <property type="entry name" value="SnoaL-like"/>
</dbReference>
<dbReference type="OrthoDB" id="129343at2"/>
<comment type="caution">
    <text evidence="2">The sequence shown here is derived from an EMBL/GenBank/DDBJ whole genome shotgun (WGS) entry which is preliminary data.</text>
</comment>
<name>A0A4Q7J082_9PSEU</name>
<keyword evidence="3" id="KW-1185">Reference proteome</keyword>
<sequence length="128" mass="14415">MTEPRQIVTTLYDRISARDIDGIAALLHPEFVSHNPRVVHDPATGSGKQAFVDFFHTEAGQRLLATPFRIQRILVDGDMVAVHNRVAPVGRPVHAIVDLFRIRDGLIVEQWDVIQQVPDELPHPHGMF</sequence>
<reference evidence="2 3" key="1">
    <citation type="submission" date="2019-02" db="EMBL/GenBank/DDBJ databases">
        <title>Draft genome sequence of Amycolatopsis sp. 8-3EHSu isolated from roots of Suaeda maritima.</title>
        <authorList>
            <person name="Duangmal K."/>
            <person name="Chantavorakit T."/>
        </authorList>
    </citation>
    <scope>NUCLEOTIDE SEQUENCE [LARGE SCALE GENOMIC DNA]</scope>
    <source>
        <strain evidence="2 3">8-3EHSu</strain>
    </source>
</reference>
<organism evidence="2 3">
    <name type="scientific">Amycolatopsis suaedae</name>
    <dbReference type="NCBI Taxonomy" id="2510978"/>
    <lineage>
        <taxon>Bacteria</taxon>
        <taxon>Bacillati</taxon>
        <taxon>Actinomycetota</taxon>
        <taxon>Actinomycetes</taxon>
        <taxon>Pseudonocardiales</taxon>
        <taxon>Pseudonocardiaceae</taxon>
        <taxon>Amycolatopsis</taxon>
    </lineage>
</organism>
<dbReference type="SUPFAM" id="SSF54427">
    <property type="entry name" value="NTF2-like"/>
    <property type="match status" value="1"/>
</dbReference>
<dbReference type="Proteomes" id="UP000292003">
    <property type="component" value="Unassembled WGS sequence"/>
</dbReference>
<dbReference type="Pfam" id="PF12680">
    <property type="entry name" value="SnoaL_2"/>
    <property type="match status" value="1"/>
</dbReference>
<dbReference type="AlphaFoldDB" id="A0A4Q7J082"/>
<evidence type="ECO:0000313" key="3">
    <source>
        <dbReference type="Proteomes" id="UP000292003"/>
    </source>
</evidence>
<evidence type="ECO:0000259" key="1">
    <source>
        <dbReference type="Pfam" id="PF12680"/>
    </source>
</evidence>
<proteinExistence type="predicted"/>
<dbReference type="InterPro" id="IPR032710">
    <property type="entry name" value="NTF2-like_dom_sf"/>
</dbReference>
<feature type="domain" description="SnoaL-like" evidence="1">
    <location>
        <begin position="8"/>
        <end position="109"/>
    </location>
</feature>
<dbReference type="RefSeq" id="WP_130479338.1">
    <property type="nucleotide sequence ID" value="NZ_SFCC01000021.1"/>
</dbReference>
<protein>
    <recommendedName>
        <fullName evidence="1">SnoaL-like domain-containing protein</fullName>
    </recommendedName>
</protein>
<evidence type="ECO:0000313" key="2">
    <source>
        <dbReference type="EMBL" id="RZQ59773.1"/>
    </source>
</evidence>
<gene>
    <name evidence="2" type="ORF">EWH70_32125</name>
</gene>